<protein>
    <submittedName>
        <fullName evidence="1">Uncharacterized protein</fullName>
    </submittedName>
</protein>
<dbReference type="PANTHER" id="PTHR22028:SF4">
    <property type="entry name" value="PROTEIN SFI1 HOMOLOG"/>
    <property type="match status" value="1"/>
</dbReference>
<sequence length="171" mass="19824">VFDYWLAYLHESRRKKQRLAMAVEVYRTDLLREGVTRILHFMSGMKHFRSQQSTQNQLKEVHIQNLAVRRCAMIWKEKVFKKNPQIPPQKKVTFQLPITHMRSQEEFDCTQVDLVTNKVVTTPLSGGEPTLSAIPALRKDRLKPRTPDFLLQSLEREGLLGTVIVEAGNIV</sequence>
<dbReference type="InterPro" id="IPR052270">
    <property type="entry name" value="CACF_protein"/>
</dbReference>
<evidence type="ECO:0000313" key="1">
    <source>
        <dbReference type="EMBL" id="CAJ0963915.1"/>
    </source>
</evidence>
<name>A0ABN9MEI3_9NEOB</name>
<feature type="non-terminal residue" evidence="1">
    <location>
        <position position="1"/>
    </location>
</feature>
<dbReference type="Proteomes" id="UP001176940">
    <property type="component" value="Unassembled WGS sequence"/>
</dbReference>
<evidence type="ECO:0000313" key="2">
    <source>
        <dbReference type="Proteomes" id="UP001176940"/>
    </source>
</evidence>
<reference evidence="1" key="1">
    <citation type="submission" date="2023-07" db="EMBL/GenBank/DDBJ databases">
        <authorList>
            <person name="Stuckert A."/>
        </authorList>
    </citation>
    <scope>NUCLEOTIDE SEQUENCE</scope>
</reference>
<proteinExistence type="predicted"/>
<gene>
    <name evidence="1" type="ORF">RIMI_LOCUS18874498</name>
</gene>
<accession>A0ABN9MEI3</accession>
<keyword evidence="2" id="KW-1185">Reference proteome</keyword>
<dbReference type="EMBL" id="CAUEEQ010058739">
    <property type="protein sequence ID" value="CAJ0963915.1"/>
    <property type="molecule type" value="Genomic_DNA"/>
</dbReference>
<organism evidence="1 2">
    <name type="scientific">Ranitomeya imitator</name>
    <name type="common">mimic poison frog</name>
    <dbReference type="NCBI Taxonomy" id="111125"/>
    <lineage>
        <taxon>Eukaryota</taxon>
        <taxon>Metazoa</taxon>
        <taxon>Chordata</taxon>
        <taxon>Craniata</taxon>
        <taxon>Vertebrata</taxon>
        <taxon>Euteleostomi</taxon>
        <taxon>Amphibia</taxon>
        <taxon>Batrachia</taxon>
        <taxon>Anura</taxon>
        <taxon>Neobatrachia</taxon>
        <taxon>Hyloidea</taxon>
        <taxon>Dendrobatidae</taxon>
        <taxon>Dendrobatinae</taxon>
        <taxon>Ranitomeya</taxon>
    </lineage>
</organism>
<dbReference type="PANTHER" id="PTHR22028">
    <property type="entry name" value="SFI1 SPINDLE BODY DOMAIN-CONTAINING PROTEIN-RELATED"/>
    <property type="match status" value="1"/>
</dbReference>
<comment type="caution">
    <text evidence="1">The sequence shown here is derived from an EMBL/GenBank/DDBJ whole genome shotgun (WGS) entry which is preliminary data.</text>
</comment>